<evidence type="ECO:0000259" key="6">
    <source>
        <dbReference type="PROSITE" id="PS50123"/>
    </source>
</evidence>
<dbReference type="PROSITE" id="PS50123">
    <property type="entry name" value="CHER"/>
    <property type="match status" value="1"/>
</dbReference>
<feature type="domain" description="CheR-type methyltransferase" evidence="6">
    <location>
        <begin position="6"/>
        <end position="278"/>
    </location>
</feature>
<dbReference type="PANTHER" id="PTHR24422">
    <property type="entry name" value="CHEMOTAXIS PROTEIN METHYLTRANSFERASE"/>
    <property type="match status" value="1"/>
</dbReference>
<dbReference type="RefSeq" id="WP_378119724.1">
    <property type="nucleotide sequence ID" value="NZ_JBHRTF010000004.1"/>
</dbReference>
<comment type="catalytic activity">
    <reaction evidence="1 5">
        <text>L-glutamyl-[protein] + S-adenosyl-L-methionine = [protein]-L-glutamate 5-O-methyl ester + S-adenosyl-L-homocysteine</text>
        <dbReference type="Rhea" id="RHEA:24452"/>
        <dbReference type="Rhea" id="RHEA-COMP:10208"/>
        <dbReference type="Rhea" id="RHEA-COMP:10311"/>
        <dbReference type="ChEBI" id="CHEBI:29973"/>
        <dbReference type="ChEBI" id="CHEBI:57856"/>
        <dbReference type="ChEBI" id="CHEBI:59789"/>
        <dbReference type="ChEBI" id="CHEBI:82795"/>
        <dbReference type="EC" id="2.1.1.80"/>
    </reaction>
</comment>
<dbReference type="PIRSF" id="PIRSF000410">
    <property type="entry name" value="CheR"/>
    <property type="match status" value="1"/>
</dbReference>
<dbReference type="Proteomes" id="UP001595555">
    <property type="component" value="Unassembled WGS sequence"/>
</dbReference>
<evidence type="ECO:0000313" key="7">
    <source>
        <dbReference type="EMBL" id="MFC3116459.1"/>
    </source>
</evidence>
<dbReference type="SUPFAM" id="SSF47757">
    <property type="entry name" value="Chemotaxis receptor methyltransferase CheR, N-terminal domain"/>
    <property type="match status" value="1"/>
</dbReference>
<comment type="caution">
    <text evidence="7">The sequence shown here is derived from an EMBL/GenBank/DDBJ whole genome shotgun (WGS) entry which is preliminary data.</text>
</comment>
<proteinExistence type="predicted"/>
<reference evidence="8" key="1">
    <citation type="journal article" date="2019" name="Int. J. Syst. Evol. Microbiol.">
        <title>The Global Catalogue of Microorganisms (GCM) 10K type strain sequencing project: providing services to taxonomists for standard genome sequencing and annotation.</title>
        <authorList>
            <consortium name="The Broad Institute Genomics Platform"/>
            <consortium name="The Broad Institute Genome Sequencing Center for Infectious Disease"/>
            <person name="Wu L."/>
            <person name="Ma J."/>
        </authorList>
    </citation>
    <scope>NUCLEOTIDE SEQUENCE [LARGE SCALE GENOMIC DNA]</scope>
    <source>
        <strain evidence="8">KCTC 52237</strain>
    </source>
</reference>
<dbReference type="GO" id="GO:0032259">
    <property type="term" value="P:methylation"/>
    <property type="evidence" value="ECO:0007669"/>
    <property type="project" value="UniProtKB-KW"/>
</dbReference>
<dbReference type="InterPro" id="IPR022642">
    <property type="entry name" value="CheR_C"/>
</dbReference>
<evidence type="ECO:0000256" key="3">
    <source>
        <dbReference type="ARBA" id="ARBA00022679"/>
    </source>
</evidence>
<evidence type="ECO:0000313" key="8">
    <source>
        <dbReference type="Proteomes" id="UP001595555"/>
    </source>
</evidence>
<organism evidence="7 8">
    <name type="scientific">Cellvibrio fontiphilus</name>
    <dbReference type="NCBI Taxonomy" id="1815559"/>
    <lineage>
        <taxon>Bacteria</taxon>
        <taxon>Pseudomonadati</taxon>
        <taxon>Pseudomonadota</taxon>
        <taxon>Gammaproteobacteria</taxon>
        <taxon>Cellvibrionales</taxon>
        <taxon>Cellvibrionaceae</taxon>
        <taxon>Cellvibrio</taxon>
    </lineage>
</organism>
<dbReference type="InterPro" id="IPR029063">
    <property type="entry name" value="SAM-dependent_MTases_sf"/>
</dbReference>
<evidence type="ECO:0000256" key="4">
    <source>
        <dbReference type="ARBA" id="ARBA00022691"/>
    </source>
</evidence>
<dbReference type="PRINTS" id="PR00996">
    <property type="entry name" value="CHERMTFRASE"/>
</dbReference>
<dbReference type="InterPro" id="IPR026024">
    <property type="entry name" value="Chemotaxis_MeTrfase_CheR"/>
</dbReference>
<dbReference type="GO" id="GO:0008168">
    <property type="term" value="F:methyltransferase activity"/>
    <property type="evidence" value="ECO:0007669"/>
    <property type="project" value="UniProtKB-KW"/>
</dbReference>
<dbReference type="SUPFAM" id="SSF53335">
    <property type="entry name" value="S-adenosyl-L-methionine-dependent methyltransferases"/>
    <property type="match status" value="1"/>
</dbReference>
<name>A0ABV7FFS5_9GAMM</name>
<dbReference type="PANTHER" id="PTHR24422:SF19">
    <property type="entry name" value="CHEMOTAXIS PROTEIN METHYLTRANSFERASE"/>
    <property type="match status" value="1"/>
</dbReference>
<dbReference type="Pfam" id="PF01739">
    <property type="entry name" value="CheR"/>
    <property type="match status" value="1"/>
</dbReference>
<sequence>MGRVLMDEREFSYRPADFERVRAIIHRKAGIHLADSKKQLVYSRLARRLRVLGLADFSSYLDHLEKNPSEQEEFVNALTTNLTAFFREPHHFSILAAYANKHKNSSARLRVWCAASSTGEEPYSIAMTLIEAFGRYDPPVEIVASDIDSNVLAEASRGVYSLSRLQSLSLSQKKQFFLKGKGSNAGNAKVIDALKQLVEFKKINLLDKNWPLEGKFDVIFCRNVMIYFDKPTQMILLARMIRLLKPEGLYIAGHSESFSHAAHLVRLVNKTTYQVVHSVAGNGSEGMAYEP</sequence>
<accession>A0ABV7FFS5</accession>
<dbReference type="Gene3D" id="1.10.155.10">
    <property type="entry name" value="Chemotaxis receptor methyltransferase CheR, N-terminal domain"/>
    <property type="match status" value="1"/>
</dbReference>
<dbReference type="InterPro" id="IPR036804">
    <property type="entry name" value="CheR_N_sf"/>
</dbReference>
<comment type="function">
    <text evidence="5">Methylation of the membrane-bound methyl-accepting chemotaxis proteins (MCP) to form gamma-glutamyl methyl ester residues in MCP.</text>
</comment>
<dbReference type="EC" id="2.1.1.80" evidence="5"/>
<evidence type="ECO:0000256" key="2">
    <source>
        <dbReference type="ARBA" id="ARBA00022603"/>
    </source>
</evidence>
<dbReference type="Gene3D" id="3.40.50.150">
    <property type="entry name" value="Vaccinia Virus protein VP39"/>
    <property type="match status" value="1"/>
</dbReference>
<protein>
    <recommendedName>
        <fullName evidence="5">Chemotaxis protein methyltransferase</fullName>
        <ecNumber evidence="5">2.1.1.80</ecNumber>
    </recommendedName>
</protein>
<dbReference type="Pfam" id="PF03705">
    <property type="entry name" value="CheR_N"/>
    <property type="match status" value="1"/>
</dbReference>
<dbReference type="SMART" id="SM00138">
    <property type="entry name" value="MeTrc"/>
    <property type="match status" value="1"/>
</dbReference>
<dbReference type="InterPro" id="IPR050903">
    <property type="entry name" value="Bact_Chemotaxis_MeTrfase"/>
</dbReference>
<evidence type="ECO:0000256" key="1">
    <source>
        <dbReference type="ARBA" id="ARBA00001541"/>
    </source>
</evidence>
<dbReference type="InterPro" id="IPR000780">
    <property type="entry name" value="CheR_MeTrfase"/>
</dbReference>
<gene>
    <name evidence="7" type="ORF">ACFODX_12880</name>
</gene>
<keyword evidence="2 5" id="KW-0489">Methyltransferase</keyword>
<keyword evidence="3 5" id="KW-0808">Transferase</keyword>
<evidence type="ECO:0000256" key="5">
    <source>
        <dbReference type="PIRNR" id="PIRNR000410"/>
    </source>
</evidence>
<dbReference type="InterPro" id="IPR022641">
    <property type="entry name" value="CheR_N"/>
</dbReference>
<keyword evidence="4 5" id="KW-0949">S-adenosyl-L-methionine</keyword>
<keyword evidence="8" id="KW-1185">Reference proteome</keyword>
<dbReference type="EMBL" id="JBHRTF010000004">
    <property type="protein sequence ID" value="MFC3116459.1"/>
    <property type="molecule type" value="Genomic_DNA"/>
</dbReference>